<gene>
    <name evidence="6" type="ORF">FA13DRAFT_196836</name>
</gene>
<accession>A0A4Y7TGH7</accession>
<dbReference type="Proteomes" id="UP000298030">
    <property type="component" value="Unassembled WGS sequence"/>
</dbReference>
<evidence type="ECO:0000313" key="7">
    <source>
        <dbReference type="Proteomes" id="UP000298030"/>
    </source>
</evidence>
<keyword evidence="7" id="KW-1185">Reference proteome</keyword>
<evidence type="ECO:0000256" key="3">
    <source>
        <dbReference type="ARBA" id="ARBA00022692"/>
    </source>
</evidence>
<dbReference type="OrthoDB" id="440424at2759"/>
<reference evidence="6 7" key="1">
    <citation type="journal article" date="2019" name="Nat. Ecol. Evol.">
        <title>Megaphylogeny resolves global patterns of mushroom evolution.</title>
        <authorList>
            <person name="Varga T."/>
            <person name="Krizsan K."/>
            <person name="Foldi C."/>
            <person name="Dima B."/>
            <person name="Sanchez-Garcia M."/>
            <person name="Sanchez-Ramirez S."/>
            <person name="Szollosi G.J."/>
            <person name="Szarkandi J.G."/>
            <person name="Papp V."/>
            <person name="Albert L."/>
            <person name="Andreopoulos W."/>
            <person name="Angelini C."/>
            <person name="Antonin V."/>
            <person name="Barry K.W."/>
            <person name="Bougher N.L."/>
            <person name="Buchanan P."/>
            <person name="Buyck B."/>
            <person name="Bense V."/>
            <person name="Catcheside P."/>
            <person name="Chovatia M."/>
            <person name="Cooper J."/>
            <person name="Damon W."/>
            <person name="Desjardin D."/>
            <person name="Finy P."/>
            <person name="Geml J."/>
            <person name="Haridas S."/>
            <person name="Hughes K."/>
            <person name="Justo A."/>
            <person name="Karasinski D."/>
            <person name="Kautmanova I."/>
            <person name="Kiss B."/>
            <person name="Kocsube S."/>
            <person name="Kotiranta H."/>
            <person name="LaButti K.M."/>
            <person name="Lechner B.E."/>
            <person name="Liimatainen K."/>
            <person name="Lipzen A."/>
            <person name="Lukacs Z."/>
            <person name="Mihaltcheva S."/>
            <person name="Morgado L.N."/>
            <person name="Niskanen T."/>
            <person name="Noordeloos M.E."/>
            <person name="Ohm R.A."/>
            <person name="Ortiz-Santana B."/>
            <person name="Ovrebo C."/>
            <person name="Racz N."/>
            <person name="Riley R."/>
            <person name="Savchenko A."/>
            <person name="Shiryaev A."/>
            <person name="Soop K."/>
            <person name="Spirin V."/>
            <person name="Szebenyi C."/>
            <person name="Tomsovsky M."/>
            <person name="Tulloss R.E."/>
            <person name="Uehling J."/>
            <person name="Grigoriev I.V."/>
            <person name="Vagvolgyi C."/>
            <person name="Papp T."/>
            <person name="Martin F.M."/>
            <person name="Miettinen O."/>
            <person name="Hibbett D.S."/>
            <person name="Nagy L.G."/>
        </authorList>
    </citation>
    <scope>NUCLEOTIDE SEQUENCE [LARGE SCALE GENOMIC DNA]</scope>
    <source>
        <strain evidence="6 7">FP101781</strain>
    </source>
</reference>
<organism evidence="6 7">
    <name type="scientific">Coprinellus micaceus</name>
    <name type="common">Glistening ink-cap mushroom</name>
    <name type="synonym">Coprinus micaceus</name>
    <dbReference type="NCBI Taxonomy" id="71717"/>
    <lineage>
        <taxon>Eukaryota</taxon>
        <taxon>Fungi</taxon>
        <taxon>Dikarya</taxon>
        <taxon>Basidiomycota</taxon>
        <taxon>Agaricomycotina</taxon>
        <taxon>Agaricomycetes</taxon>
        <taxon>Agaricomycetidae</taxon>
        <taxon>Agaricales</taxon>
        <taxon>Agaricineae</taxon>
        <taxon>Psathyrellaceae</taxon>
        <taxon>Coprinellus</taxon>
    </lineage>
</organism>
<sequence>MATSRQVCLTIPTWYGVKVALERVYEDVGELVLEHSKVFSIVCLFLAFQPNFPVQVVRFLLAIPKAILVGFLSCVGFGGDGVREDSLAAYYQSRQHGGYVPAGSWFSSSQSYGTLPPRVFVVEVEPEGENVWLSLMRCVWFGCFLYLWYV</sequence>
<keyword evidence="4" id="KW-1133">Transmembrane helix</keyword>
<keyword evidence="5" id="KW-0472">Membrane</keyword>
<comment type="caution">
    <text evidence="6">The sequence shown here is derived from an EMBL/GenBank/DDBJ whole genome shotgun (WGS) entry which is preliminary data.</text>
</comment>
<dbReference type="InterPro" id="IPR038213">
    <property type="entry name" value="IFI6/IFI27-like_sf"/>
</dbReference>
<evidence type="ECO:0000256" key="4">
    <source>
        <dbReference type="ARBA" id="ARBA00022989"/>
    </source>
</evidence>
<evidence type="ECO:0000256" key="5">
    <source>
        <dbReference type="ARBA" id="ARBA00023136"/>
    </source>
</evidence>
<dbReference type="Gene3D" id="6.10.110.10">
    <property type="match status" value="1"/>
</dbReference>
<dbReference type="EMBL" id="QPFP01000013">
    <property type="protein sequence ID" value="TEB33256.1"/>
    <property type="molecule type" value="Genomic_DNA"/>
</dbReference>
<comment type="subcellular location">
    <subcellularLocation>
        <location evidence="1">Membrane</location>
        <topology evidence="1">Multi-pass membrane protein</topology>
    </subcellularLocation>
</comment>
<proteinExistence type="inferred from homology"/>
<dbReference type="Pfam" id="PF06140">
    <property type="entry name" value="Ifi-6-16"/>
    <property type="match status" value="1"/>
</dbReference>
<dbReference type="InterPro" id="IPR009311">
    <property type="entry name" value="IFI6/IFI27-like"/>
</dbReference>
<name>A0A4Y7TGH7_COPMI</name>
<keyword evidence="3" id="KW-0812">Transmembrane</keyword>
<evidence type="ECO:0000256" key="1">
    <source>
        <dbReference type="ARBA" id="ARBA00004141"/>
    </source>
</evidence>
<dbReference type="GO" id="GO:0016020">
    <property type="term" value="C:membrane"/>
    <property type="evidence" value="ECO:0007669"/>
    <property type="project" value="UniProtKB-SubCell"/>
</dbReference>
<comment type="similarity">
    <text evidence="2">Belongs to the IFI6/IFI27 family.</text>
</comment>
<evidence type="ECO:0000256" key="2">
    <source>
        <dbReference type="ARBA" id="ARBA00007262"/>
    </source>
</evidence>
<protein>
    <submittedName>
        <fullName evidence="6">Uncharacterized protein</fullName>
    </submittedName>
</protein>
<dbReference type="AlphaFoldDB" id="A0A4Y7TGH7"/>
<evidence type="ECO:0000313" key="6">
    <source>
        <dbReference type="EMBL" id="TEB33256.1"/>
    </source>
</evidence>